<comment type="caution">
    <text evidence="1">The sequence shown here is derived from an EMBL/GenBank/DDBJ whole genome shotgun (WGS) entry which is preliminary data.</text>
</comment>
<dbReference type="Proteomes" id="UP001519460">
    <property type="component" value="Unassembled WGS sequence"/>
</dbReference>
<name>A0ABD0JHB3_9CAEN</name>
<evidence type="ECO:0000313" key="2">
    <source>
        <dbReference type="Proteomes" id="UP001519460"/>
    </source>
</evidence>
<keyword evidence="2" id="KW-1185">Reference proteome</keyword>
<proteinExistence type="predicted"/>
<evidence type="ECO:0000313" key="1">
    <source>
        <dbReference type="EMBL" id="KAK7474297.1"/>
    </source>
</evidence>
<dbReference type="AlphaFoldDB" id="A0ABD0JHB3"/>
<accession>A0ABD0JHB3</accession>
<reference evidence="1 2" key="1">
    <citation type="journal article" date="2023" name="Sci. Data">
        <title>Genome assembly of the Korean intertidal mud-creeper Batillaria attramentaria.</title>
        <authorList>
            <person name="Patra A.K."/>
            <person name="Ho P.T."/>
            <person name="Jun S."/>
            <person name="Lee S.J."/>
            <person name="Kim Y."/>
            <person name="Won Y.J."/>
        </authorList>
    </citation>
    <scope>NUCLEOTIDE SEQUENCE [LARGE SCALE GENOMIC DNA]</scope>
    <source>
        <strain evidence="1">Wonlab-2016</strain>
    </source>
</reference>
<dbReference type="EMBL" id="JACVVK020000440">
    <property type="protein sequence ID" value="KAK7474297.1"/>
    <property type="molecule type" value="Genomic_DNA"/>
</dbReference>
<gene>
    <name evidence="1" type="ORF">BaRGS_00034432</name>
</gene>
<protein>
    <submittedName>
        <fullName evidence="1">Uncharacterized protein</fullName>
    </submittedName>
</protein>
<sequence length="107" mass="11747">MFAKRREAVYKVITAASGGTRSQHSRVRPSAVYGLWIRVVPRESGGDPCLTPRGFPCQPVTLAQPQAGFRDMTLISFRSPLTPDHPPPFPFLSVSFPSSLRLPLDPA</sequence>
<organism evidence="1 2">
    <name type="scientific">Batillaria attramentaria</name>
    <dbReference type="NCBI Taxonomy" id="370345"/>
    <lineage>
        <taxon>Eukaryota</taxon>
        <taxon>Metazoa</taxon>
        <taxon>Spiralia</taxon>
        <taxon>Lophotrochozoa</taxon>
        <taxon>Mollusca</taxon>
        <taxon>Gastropoda</taxon>
        <taxon>Caenogastropoda</taxon>
        <taxon>Sorbeoconcha</taxon>
        <taxon>Cerithioidea</taxon>
        <taxon>Batillariidae</taxon>
        <taxon>Batillaria</taxon>
    </lineage>
</organism>